<protein>
    <submittedName>
        <fullName evidence="1">Uncharacterized protein</fullName>
    </submittedName>
</protein>
<dbReference type="AlphaFoldDB" id="A0AAV1IK62"/>
<comment type="caution">
    <text evidence="1">The sequence shown here is derived from an EMBL/GenBank/DDBJ whole genome shotgun (WGS) entry which is preliminary data.</text>
</comment>
<keyword evidence="2" id="KW-1185">Reference proteome</keyword>
<reference evidence="1 2" key="1">
    <citation type="submission" date="2023-10" db="EMBL/GenBank/DDBJ databases">
        <authorList>
            <person name="Maclean D."/>
            <person name="Macfadyen A."/>
        </authorList>
    </citation>
    <scope>NUCLEOTIDE SEQUENCE [LARGE SCALE GENOMIC DNA]</scope>
</reference>
<accession>A0AAV1IK62</accession>
<sequence>MSPVSQIFCKRSANLGAKQAQSQPAEGPRVAAVDFGSQDFRDSSAMSIARALVEKHGKIAAVLFPASVLGGFAYSASTGRSPIDDTKERMQGKAAFAAPSLDKTAASYCLVKGFGRGGPTGCFSAVSPEPDDPYKHKVPPGFTNAHIEQSYRLQQ</sequence>
<proteinExistence type="predicted"/>
<organism evidence="1 2">
    <name type="scientific">Coccomyxa viridis</name>
    <dbReference type="NCBI Taxonomy" id="1274662"/>
    <lineage>
        <taxon>Eukaryota</taxon>
        <taxon>Viridiplantae</taxon>
        <taxon>Chlorophyta</taxon>
        <taxon>core chlorophytes</taxon>
        <taxon>Trebouxiophyceae</taxon>
        <taxon>Trebouxiophyceae incertae sedis</taxon>
        <taxon>Coccomyxaceae</taxon>
        <taxon>Coccomyxa</taxon>
    </lineage>
</organism>
<gene>
    <name evidence="1" type="ORF">CVIRNUC_010880</name>
</gene>
<dbReference type="Proteomes" id="UP001314263">
    <property type="component" value="Unassembled WGS sequence"/>
</dbReference>
<name>A0AAV1IK62_9CHLO</name>
<evidence type="ECO:0000313" key="1">
    <source>
        <dbReference type="EMBL" id="CAK0787658.1"/>
    </source>
</evidence>
<dbReference type="EMBL" id="CAUYUE010000017">
    <property type="protein sequence ID" value="CAK0787658.1"/>
    <property type="molecule type" value="Genomic_DNA"/>
</dbReference>
<evidence type="ECO:0000313" key="2">
    <source>
        <dbReference type="Proteomes" id="UP001314263"/>
    </source>
</evidence>